<keyword evidence="8" id="KW-1185">Reference proteome</keyword>
<dbReference type="GO" id="GO:0007052">
    <property type="term" value="P:mitotic spindle organization"/>
    <property type="evidence" value="ECO:0007669"/>
    <property type="project" value="TreeGrafter"/>
</dbReference>
<proteinExistence type="inferred from homology"/>
<dbReference type="Pfam" id="PF00225">
    <property type="entry name" value="Kinesin"/>
    <property type="match status" value="2"/>
</dbReference>
<sequence length="626" mass="70957">MKDIENVRVAIRIRPQSANEHGENVPLCQTVSPGKPQLTISRNKTFTYDYVFDQQTSQEAVYDQCVHKLVEGSFDGYNATVFAYGQTGSGKTYTMGTTSFETAGQQTNAAGIIPRAVQQFFNDINERRKTARKAGKSIPSFEISVQFIELYNEELIDLLSSKRHSSARITIHEHPARHEIMLHGVSSRNVTSPEGILSALKEGARGRTTAATNKNQQSSRSHAIFTLNINQSRDLKTLQAKFHFHNSSLLALGNVISALGRANGQVGHVPYRDSKLTRLLQDSLGGNSRTLMIACVSPNEPDQEETLRSLKYANRAKNIKNEVVANQHSFSKLITELKLRNQILEDRNQILEDRNQILEDRNQIVEAELLEWQTGKKRRRSETKMMEQLAKTKQKILETEAERDNILNQMAAPKKPQNAFNMSHESVAVDKTGQKSCNLNENVEEDELLVAMNPTGYDSIRFTRRQTLELEKHRSFLQEYSEHRYVYGLANGISTAAKIEREASGTLIHRPMCHRISPKSADFSPPIGRFLSIQTGINQNRSWGIIWHRIWPLFKDNICGISLYYYQLDRHLRQFSPTVLGNCPKLRLINSGDLFPEFPADDSAGASAEQAVFKWLHTRDVYRIVS</sequence>
<evidence type="ECO:0000259" key="7">
    <source>
        <dbReference type="PROSITE" id="PS50067"/>
    </source>
</evidence>
<dbReference type="GO" id="GO:0051231">
    <property type="term" value="P:spindle elongation"/>
    <property type="evidence" value="ECO:0007669"/>
    <property type="project" value="TreeGrafter"/>
</dbReference>
<dbReference type="Gene3D" id="3.40.850.10">
    <property type="entry name" value="Kinesin motor domain"/>
    <property type="match status" value="1"/>
</dbReference>
<dbReference type="PANTHER" id="PTHR47969">
    <property type="entry name" value="CHROMOSOME-ASSOCIATED KINESIN KIF4A-RELATED"/>
    <property type="match status" value="1"/>
</dbReference>
<evidence type="ECO:0000313" key="8">
    <source>
        <dbReference type="Proteomes" id="UP000887572"/>
    </source>
</evidence>
<evidence type="ECO:0000256" key="2">
    <source>
        <dbReference type="ARBA" id="ARBA00022741"/>
    </source>
</evidence>
<reference evidence="9" key="1">
    <citation type="submission" date="2022-11" db="UniProtKB">
        <authorList>
            <consortium name="WormBaseParasite"/>
        </authorList>
    </citation>
    <scope>IDENTIFICATION</scope>
</reference>
<keyword evidence="4" id="KW-0206">Cytoskeleton</keyword>
<dbReference type="GO" id="GO:0005875">
    <property type="term" value="C:microtubule associated complex"/>
    <property type="evidence" value="ECO:0007669"/>
    <property type="project" value="TreeGrafter"/>
</dbReference>
<feature type="domain" description="Kinesin motor" evidence="7">
    <location>
        <begin position="6"/>
        <end position="319"/>
    </location>
</feature>
<feature type="coiled-coil region" evidence="6">
    <location>
        <begin position="334"/>
        <end position="409"/>
    </location>
</feature>
<keyword evidence="4" id="KW-0963">Cytoplasm</keyword>
<dbReference type="Gene3D" id="1.20.58.1980">
    <property type="match status" value="1"/>
</dbReference>
<protein>
    <submittedName>
        <fullName evidence="9">Kinesin motor domain-containing protein</fullName>
    </submittedName>
</protein>
<comment type="subcellular location">
    <subcellularLocation>
        <location evidence="1">Cytoplasm</location>
        <location evidence="1">Cytoskeleton</location>
    </subcellularLocation>
</comment>
<dbReference type="PRINTS" id="PR00380">
    <property type="entry name" value="KINESINHEAVY"/>
</dbReference>
<keyword evidence="6" id="KW-0175">Coiled coil</keyword>
<feature type="binding site" evidence="5">
    <location>
        <begin position="85"/>
        <end position="92"/>
    </location>
    <ligand>
        <name>ATP</name>
        <dbReference type="ChEBI" id="CHEBI:30616"/>
    </ligand>
</feature>
<dbReference type="PANTHER" id="PTHR47969:SF28">
    <property type="entry name" value="KINESIN-LIKE PROTEIN KIF21B"/>
    <property type="match status" value="1"/>
</dbReference>
<dbReference type="GO" id="GO:0007018">
    <property type="term" value="P:microtubule-based movement"/>
    <property type="evidence" value="ECO:0007669"/>
    <property type="project" value="InterPro"/>
</dbReference>
<dbReference type="GO" id="GO:0003777">
    <property type="term" value="F:microtubule motor activity"/>
    <property type="evidence" value="ECO:0007669"/>
    <property type="project" value="InterPro"/>
</dbReference>
<evidence type="ECO:0000256" key="4">
    <source>
        <dbReference type="ARBA" id="ARBA00023212"/>
    </source>
</evidence>
<evidence type="ECO:0000313" key="9">
    <source>
        <dbReference type="WBParaSite" id="Gr19_v10_g12729.t1"/>
    </source>
</evidence>
<keyword evidence="5" id="KW-0505">Motor protein</keyword>
<dbReference type="SMART" id="SM00129">
    <property type="entry name" value="KISc"/>
    <property type="match status" value="1"/>
</dbReference>
<dbReference type="GO" id="GO:0005524">
    <property type="term" value="F:ATP binding"/>
    <property type="evidence" value="ECO:0007669"/>
    <property type="project" value="UniProtKB-UniRule"/>
</dbReference>
<evidence type="ECO:0000256" key="6">
    <source>
        <dbReference type="SAM" id="Coils"/>
    </source>
</evidence>
<dbReference type="InterPro" id="IPR027640">
    <property type="entry name" value="Kinesin-like_fam"/>
</dbReference>
<evidence type="ECO:0000256" key="3">
    <source>
        <dbReference type="ARBA" id="ARBA00022840"/>
    </source>
</evidence>
<dbReference type="WBParaSite" id="Gr19_v10_g12729.t1">
    <property type="protein sequence ID" value="Gr19_v10_g12729.t1"/>
    <property type="gene ID" value="Gr19_v10_g12729"/>
</dbReference>
<accession>A0A914H074</accession>
<dbReference type="GO" id="GO:0008017">
    <property type="term" value="F:microtubule binding"/>
    <property type="evidence" value="ECO:0007669"/>
    <property type="project" value="InterPro"/>
</dbReference>
<dbReference type="InterPro" id="IPR036961">
    <property type="entry name" value="Kinesin_motor_dom_sf"/>
</dbReference>
<dbReference type="InterPro" id="IPR027417">
    <property type="entry name" value="P-loop_NTPase"/>
</dbReference>
<name>A0A914H074_GLORO</name>
<organism evidence="8 9">
    <name type="scientific">Globodera rostochiensis</name>
    <name type="common">Golden nematode worm</name>
    <name type="synonym">Heterodera rostochiensis</name>
    <dbReference type="NCBI Taxonomy" id="31243"/>
    <lineage>
        <taxon>Eukaryota</taxon>
        <taxon>Metazoa</taxon>
        <taxon>Ecdysozoa</taxon>
        <taxon>Nematoda</taxon>
        <taxon>Chromadorea</taxon>
        <taxon>Rhabditida</taxon>
        <taxon>Tylenchina</taxon>
        <taxon>Tylenchomorpha</taxon>
        <taxon>Tylenchoidea</taxon>
        <taxon>Heteroderidae</taxon>
        <taxon>Heteroderinae</taxon>
        <taxon>Globodera</taxon>
    </lineage>
</organism>
<dbReference type="Proteomes" id="UP000887572">
    <property type="component" value="Unplaced"/>
</dbReference>
<keyword evidence="2 5" id="KW-0547">Nucleotide-binding</keyword>
<dbReference type="SUPFAM" id="SSF52540">
    <property type="entry name" value="P-loop containing nucleoside triphosphate hydrolases"/>
    <property type="match status" value="1"/>
</dbReference>
<dbReference type="PROSITE" id="PS50067">
    <property type="entry name" value="KINESIN_MOTOR_2"/>
    <property type="match status" value="1"/>
</dbReference>
<dbReference type="InterPro" id="IPR001752">
    <property type="entry name" value="Kinesin_motor_dom"/>
</dbReference>
<evidence type="ECO:0000256" key="1">
    <source>
        <dbReference type="ARBA" id="ARBA00004245"/>
    </source>
</evidence>
<comment type="similarity">
    <text evidence="5">Belongs to the TRAFAC class myosin-kinesin ATPase superfamily. Kinesin family.</text>
</comment>
<evidence type="ECO:0000256" key="5">
    <source>
        <dbReference type="PROSITE-ProRule" id="PRU00283"/>
    </source>
</evidence>
<keyword evidence="3 5" id="KW-0067">ATP-binding</keyword>
<dbReference type="AlphaFoldDB" id="A0A914H074"/>